<proteinExistence type="predicted"/>
<dbReference type="SUPFAM" id="SSF75169">
    <property type="entry name" value="DsrEFH-like"/>
    <property type="match status" value="1"/>
</dbReference>
<accession>A0A9D3A0A3</accession>
<protein>
    <recommendedName>
        <fullName evidence="3">Sulfurtransferase complex subunit TusB</fullName>
    </recommendedName>
</protein>
<dbReference type="EMBL" id="DYWX01000119">
    <property type="protein sequence ID" value="HJF28787.1"/>
    <property type="molecule type" value="Genomic_DNA"/>
</dbReference>
<evidence type="ECO:0000313" key="2">
    <source>
        <dbReference type="Proteomes" id="UP000787156"/>
    </source>
</evidence>
<dbReference type="InterPro" id="IPR027396">
    <property type="entry name" value="DsrEFH-like"/>
</dbReference>
<evidence type="ECO:0000313" key="1">
    <source>
        <dbReference type="EMBL" id="HJF28787.1"/>
    </source>
</evidence>
<comment type="caution">
    <text evidence="1">The sequence shown here is derived from an EMBL/GenBank/DDBJ whole genome shotgun (WGS) entry which is preliminary data.</text>
</comment>
<evidence type="ECO:0008006" key="3">
    <source>
        <dbReference type="Google" id="ProtNLM"/>
    </source>
</evidence>
<name>A0A9D3A0A3_ACILW</name>
<organism evidence="1 2">
    <name type="scientific">Acinetobacter lwoffii</name>
    <dbReference type="NCBI Taxonomy" id="28090"/>
    <lineage>
        <taxon>Bacteria</taxon>
        <taxon>Pseudomonadati</taxon>
        <taxon>Pseudomonadota</taxon>
        <taxon>Gammaproteobacteria</taxon>
        <taxon>Moraxellales</taxon>
        <taxon>Moraxellaceae</taxon>
        <taxon>Acinetobacter</taxon>
    </lineage>
</organism>
<reference evidence="1" key="1">
    <citation type="journal article" date="2021" name="PeerJ">
        <title>Extensive microbial diversity within the chicken gut microbiome revealed by metagenomics and culture.</title>
        <authorList>
            <person name="Gilroy R."/>
            <person name="Ravi A."/>
            <person name="Getino M."/>
            <person name="Pursley I."/>
            <person name="Horton D.L."/>
            <person name="Alikhan N.F."/>
            <person name="Baker D."/>
            <person name="Gharbi K."/>
            <person name="Hall N."/>
            <person name="Watson M."/>
            <person name="Adriaenssens E.M."/>
            <person name="Foster-Nyarko E."/>
            <person name="Jarju S."/>
            <person name="Secka A."/>
            <person name="Antonio M."/>
            <person name="Oren A."/>
            <person name="Chaudhuri R.R."/>
            <person name="La Ragione R."/>
            <person name="Hildebrand F."/>
            <person name="Pallen M.J."/>
        </authorList>
    </citation>
    <scope>NUCLEOTIDE SEQUENCE</scope>
    <source>
        <strain evidence="1">CHK135-1449</strain>
    </source>
</reference>
<dbReference type="Proteomes" id="UP000787156">
    <property type="component" value="Unassembled WGS sequence"/>
</dbReference>
<dbReference type="Gene3D" id="3.40.1260.10">
    <property type="entry name" value="DsrEFH-like"/>
    <property type="match status" value="1"/>
</dbReference>
<sequence>MSENTLYLIQSDYAATASILDQLAQIHAPDDSVVLMGESLLYVEHDFLQQLPRVYLLENDAQILVSPLPEHATLLNYAQFADLCLAFKRCISMK</sequence>
<gene>
    <name evidence="1" type="ORF">K8V79_11240</name>
</gene>
<reference evidence="1" key="2">
    <citation type="submission" date="2021-09" db="EMBL/GenBank/DDBJ databases">
        <authorList>
            <person name="Gilroy R."/>
        </authorList>
    </citation>
    <scope>NUCLEOTIDE SEQUENCE</scope>
    <source>
        <strain evidence="1">CHK135-1449</strain>
    </source>
</reference>
<dbReference type="AlphaFoldDB" id="A0A9D3A0A3"/>